<sequence>MEFPLTLLTRLFPYSGFSLALNSTLYCCSLQRLGLCVPPWLQLVLKTLSPILFFSMFHL</sequence>
<organism evidence="1 2">
    <name type="scientific">Cricetulus griseus</name>
    <name type="common">Chinese hamster</name>
    <name type="synonym">Cricetulus barabensis griseus</name>
    <dbReference type="NCBI Taxonomy" id="10029"/>
    <lineage>
        <taxon>Eukaryota</taxon>
        <taxon>Metazoa</taxon>
        <taxon>Chordata</taxon>
        <taxon>Craniata</taxon>
        <taxon>Vertebrata</taxon>
        <taxon>Euteleostomi</taxon>
        <taxon>Mammalia</taxon>
        <taxon>Eutheria</taxon>
        <taxon>Euarchontoglires</taxon>
        <taxon>Glires</taxon>
        <taxon>Rodentia</taxon>
        <taxon>Myomorpha</taxon>
        <taxon>Muroidea</taxon>
        <taxon>Cricetidae</taxon>
        <taxon>Cricetinae</taxon>
        <taxon>Cricetulus</taxon>
    </lineage>
</organism>
<dbReference type="Proteomes" id="UP000001075">
    <property type="component" value="Unassembled WGS sequence"/>
</dbReference>
<dbReference type="EMBL" id="JH042696">
    <property type="protein sequence ID" value="EGV91185.1"/>
    <property type="molecule type" value="Genomic_DNA"/>
</dbReference>
<evidence type="ECO:0000313" key="2">
    <source>
        <dbReference type="Proteomes" id="UP000001075"/>
    </source>
</evidence>
<reference evidence="2" key="1">
    <citation type="journal article" date="2011" name="Nat. Biotechnol.">
        <title>The genomic sequence of the Chinese hamster ovary (CHO)-K1 cell line.</title>
        <authorList>
            <person name="Xu X."/>
            <person name="Nagarajan H."/>
            <person name="Lewis N.E."/>
            <person name="Pan S."/>
            <person name="Cai Z."/>
            <person name="Liu X."/>
            <person name="Chen W."/>
            <person name="Xie M."/>
            <person name="Wang W."/>
            <person name="Hammond S."/>
            <person name="Andersen M.R."/>
            <person name="Neff N."/>
            <person name="Passarelli B."/>
            <person name="Koh W."/>
            <person name="Fan H.C."/>
            <person name="Wang J."/>
            <person name="Gui Y."/>
            <person name="Lee K.H."/>
            <person name="Betenbaugh M.J."/>
            <person name="Quake S.R."/>
            <person name="Famili I."/>
            <person name="Palsson B.O."/>
            <person name="Wang J."/>
        </authorList>
    </citation>
    <scope>NUCLEOTIDE SEQUENCE [LARGE SCALE GENOMIC DNA]</scope>
    <source>
        <strain evidence="2">CHO K1 cell line</strain>
    </source>
</reference>
<dbReference type="AlphaFoldDB" id="G3IQ94"/>
<name>G3IQ94_CRIGR</name>
<gene>
    <name evidence="1" type="ORF">I79_026196</name>
</gene>
<dbReference type="InParanoid" id="G3IQ94"/>
<proteinExistence type="predicted"/>
<protein>
    <submittedName>
        <fullName evidence="1">Uncharacterized protein</fullName>
    </submittedName>
</protein>
<accession>G3IQ94</accession>
<evidence type="ECO:0000313" key="1">
    <source>
        <dbReference type="EMBL" id="EGV91185.1"/>
    </source>
</evidence>